<evidence type="ECO:0000256" key="7">
    <source>
        <dbReference type="ARBA" id="ARBA00023235"/>
    </source>
</evidence>
<dbReference type="GO" id="GO:0004640">
    <property type="term" value="F:phosphoribosylanthranilate isomerase activity"/>
    <property type="evidence" value="ECO:0007669"/>
    <property type="project" value="UniProtKB-EC"/>
</dbReference>
<dbReference type="OrthoDB" id="524799at2759"/>
<evidence type="ECO:0000256" key="2">
    <source>
        <dbReference type="ARBA" id="ARBA00007571"/>
    </source>
</evidence>
<accession>A0A250X5J4</accession>
<keyword evidence="6" id="KW-0057">Aromatic amino acid biosynthesis</keyword>
<gene>
    <name evidence="9" type="ORF">CEUSTIGMA_g5631.t1</name>
</gene>
<dbReference type="Pfam" id="PF00697">
    <property type="entry name" value="PRAI"/>
    <property type="match status" value="1"/>
</dbReference>
<comment type="caution">
    <text evidence="9">The sequence shown here is derived from an EMBL/GenBank/DDBJ whole genome shotgun (WGS) entry which is preliminary data.</text>
</comment>
<proteinExistence type="inferred from homology"/>
<evidence type="ECO:0000313" key="9">
    <source>
        <dbReference type="EMBL" id="GAX78189.1"/>
    </source>
</evidence>
<keyword evidence="4" id="KW-0028">Amino-acid biosynthesis</keyword>
<dbReference type="PANTHER" id="PTHR42894:SF1">
    <property type="entry name" value="N-(5'-PHOSPHORIBOSYL)ANTHRANILATE ISOMERASE"/>
    <property type="match status" value="1"/>
</dbReference>
<dbReference type="InterPro" id="IPR044643">
    <property type="entry name" value="TrpF_fam"/>
</dbReference>
<dbReference type="InterPro" id="IPR001240">
    <property type="entry name" value="PRAI_dom"/>
</dbReference>
<evidence type="ECO:0000256" key="4">
    <source>
        <dbReference type="ARBA" id="ARBA00022605"/>
    </source>
</evidence>
<keyword evidence="10" id="KW-1185">Reference proteome</keyword>
<reference evidence="9 10" key="1">
    <citation type="submission" date="2017-08" db="EMBL/GenBank/DDBJ databases">
        <title>Acidophilic green algal genome provides insights into adaptation to an acidic environment.</title>
        <authorList>
            <person name="Hirooka S."/>
            <person name="Hirose Y."/>
            <person name="Kanesaki Y."/>
            <person name="Higuchi S."/>
            <person name="Fujiwara T."/>
            <person name="Onuma R."/>
            <person name="Era A."/>
            <person name="Ohbayashi R."/>
            <person name="Uzuka A."/>
            <person name="Nozaki H."/>
            <person name="Yoshikawa H."/>
            <person name="Miyagishima S.Y."/>
        </authorList>
    </citation>
    <scope>NUCLEOTIDE SEQUENCE [LARGE SCALE GENOMIC DNA]</scope>
    <source>
        <strain evidence="9 10">NIES-2499</strain>
    </source>
</reference>
<dbReference type="UniPathway" id="UPA00035">
    <property type="reaction ID" value="UER00042"/>
</dbReference>
<evidence type="ECO:0000256" key="1">
    <source>
        <dbReference type="ARBA" id="ARBA00004664"/>
    </source>
</evidence>
<dbReference type="Gene3D" id="3.20.20.70">
    <property type="entry name" value="Aldolase class I"/>
    <property type="match status" value="1"/>
</dbReference>
<dbReference type="CDD" id="cd00405">
    <property type="entry name" value="PRAI"/>
    <property type="match status" value="1"/>
</dbReference>
<dbReference type="EC" id="5.3.1.24" evidence="3"/>
<evidence type="ECO:0000256" key="5">
    <source>
        <dbReference type="ARBA" id="ARBA00022822"/>
    </source>
</evidence>
<dbReference type="InterPro" id="IPR011060">
    <property type="entry name" value="RibuloseP-bd_barrel"/>
</dbReference>
<dbReference type="SUPFAM" id="SSF51366">
    <property type="entry name" value="Ribulose-phoshate binding barrel"/>
    <property type="match status" value="1"/>
</dbReference>
<dbReference type="FunFam" id="3.20.20.70:FF:000075">
    <property type="entry name" value="Tryptophan biosynthesis protein TRP1"/>
    <property type="match status" value="1"/>
</dbReference>
<dbReference type="EMBL" id="BEGY01000030">
    <property type="protein sequence ID" value="GAX78189.1"/>
    <property type="molecule type" value="Genomic_DNA"/>
</dbReference>
<comment type="pathway">
    <text evidence="1">Amino-acid biosynthesis; L-tryptophan biosynthesis; L-tryptophan from chorismate: step 3/5.</text>
</comment>
<keyword evidence="7" id="KW-0413">Isomerase</keyword>
<keyword evidence="5" id="KW-0822">Tryptophan biosynthesis</keyword>
<dbReference type="InterPro" id="IPR013785">
    <property type="entry name" value="Aldolase_TIM"/>
</dbReference>
<organism evidence="9 10">
    <name type="scientific">Chlamydomonas eustigma</name>
    <dbReference type="NCBI Taxonomy" id="1157962"/>
    <lineage>
        <taxon>Eukaryota</taxon>
        <taxon>Viridiplantae</taxon>
        <taxon>Chlorophyta</taxon>
        <taxon>core chlorophytes</taxon>
        <taxon>Chlorophyceae</taxon>
        <taxon>CS clade</taxon>
        <taxon>Chlamydomonadales</taxon>
        <taxon>Chlamydomonadaceae</taxon>
        <taxon>Chlamydomonas</taxon>
    </lineage>
</organism>
<comment type="similarity">
    <text evidence="2">Belongs to the TrpF family.</text>
</comment>
<evidence type="ECO:0000256" key="6">
    <source>
        <dbReference type="ARBA" id="ARBA00023141"/>
    </source>
</evidence>
<dbReference type="GO" id="GO:0000162">
    <property type="term" value="P:L-tryptophan biosynthetic process"/>
    <property type="evidence" value="ECO:0007669"/>
    <property type="project" value="UniProtKB-UniPathway"/>
</dbReference>
<sequence length="245" mass="25825">MLAPCSSSVSLKHHRLSINNIADIRIRASRSGASTQIKICGVVSPEDASLAAQAGADFIGMIMWPKAKRSVSDDTAAKIAQVAARHGCAAVGVFVDEDPETINRRCEQAGIHVAQLHGDGARSSLPGLSTALEVIYVLHAQPDGNIVTPLPESMRTPEWLLVDGLQGGSGQALKWSELRPPPEHARKSGWLLAGGLRPGNVEEAVRTTRPSVVDVSSGVCGPDGLLKDHDMITSFVAAVKHADVV</sequence>
<evidence type="ECO:0000313" key="10">
    <source>
        <dbReference type="Proteomes" id="UP000232323"/>
    </source>
</evidence>
<dbReference type="HAMAP" id="MF_00135">
    <property type="entry name" value="PRAI"/>
    <property type="match status" value="1"/>
</dbReference>
<dbReference type="STRING" id="1157962.A0A250X5J4"/>
<dbReference type="Proteomes" id="UP000232323">
    <property type="component" value="Unassembled WGS sequence"/>
</dbReference>
<dbReference type="AlphaFoldDB" id="A0A250X5J4"/>
<feature type="domain" description="N-(5'phosphoribosyl) anthranilate isomerase (PRAI)" evidence="8">
    <location>
        <begin position="37"/>
        <end position="237"/>
    </location>
</feature>
<name>A0A250X5J4_9CHLO</name>
<dbReference type="PANTHER" id="PTHR42894">
    <property type="entry name" value="N-(5'-PHOSPHORIBOSYL)ANTHRANILATE ISOMERASE"/>
    <property type="match status" value="1"/>
</dbReference>
<evidence type="ECO:0000256" key="3">
    <source>
        <dbReference type="ARBA" id="ARBA00012572"/>
    </source>
</evidence>
<evidence type="ECO:0000259" key="8">
    <source>
        <dbReference type="Pfam" id="PF00697"/>
    </source>
</evidence>
<protein>
    <recommendedName>
        <fullName evidence="3">phosphoribosylanthranilate isomerase</fullName>
        <ecNumber evidence="3">5.3.1.24</ecNumber>
    </recommendedName>
</protein>